<comment type="similarity">
    <text evidence="1">Belongs to the N(4)/N(6)-methyltransferase family.</text>
</comment>
<accession>A0ABX7QW18</accession>
<dbReference type="InterPro" id="IPR029063">
    <property type="entry name" value="SAM-dependent_MTases_sf"/>
</dbReference>
<dbReference type="EMBL" id="CP071502">
    <property type="protein sequence ID" value="QSX35687.1"/>
    <property type="molecule type" value="Genomic_DNA"/>
</dbReference>
<dbReference type="Proteomes" id="UP000663207">
    <property type="component" value="Chromosome"/>
</dbReference>
<dbReference type="GO" id="GO:0032259">
    <property type="term" value="P:methylation"/>
    <property type="evidence" value="ECO:0007669"/>
    <property type="project" value="UniProtKB-KW"/>
</dbReference>
<keyword evidence="3 11" id="KW-0489">Methyltransferase</keyword>
<evidence type="ECO:0000313" key="12">
    <source>
        <dbReference type="Proteomes" id="UP000663207"/>
    </source>
</evidence>
<evidence type="ECO:0000256" key="8">
    <source>
        <dbReference type="ARBA" id="ARBA00047942"/>
    </source>
</evidence>
<dbReference type="PRINTS" id="PR00507">
    <property type="entry name" value="N12N6MTFRASE"/>
</dbReference>
<organism evidence="11 12">
    <name type="scientific">Shewanella sedimentimangrovi</name>
    <dbReference type="NCBI Taxonomy" id="2814293"/>
    <lineage>
        <taxon>Bacteria</taxon>
        <taxon>Pseudomonadati</taxon>
        <taxon>Pseudomonadota</taxon>
        <taxon>Gammaproteobacteria</taxon>
        <taxon>Alteromonadales</taxon>
        <taxon>Shewanellaceae</taxon>
        <taxon>Shewanella</taxon>
    </lineage>
</organism>
<evidence type="ECO:0000256" key="2">
    <source>
        <dbReference type="ARBA" id="ARBA00011900"/>
    </source>
</evidence>
<dbReference type="PANTHER" id="PTHR42933:SF4">
    <property type="entry name" value="TYPE I RESTRICTION ENZYME ECOKI METHYLASE SUBUNIT"/>
    <property type="match status" value="1"/>
</dbReference>
<evidence type="ECO:0000313" key="11">
    <source>
        <dbReference type="EMBL" id="QSX35687.1"/>
    </source>
</evidence>
<evidence type="ECO:0000256" key="3">
    <source>
        <dbReference type="ARBA" id="ARBA00022603"/>
    </source>
</evidence>
<gene>
    <name evidence="11" type="ORF">JYB85_09805</name>
</gene>
<keyword evidence="7" id="KW-0238">DNA-binding</keyword>
<dbReference type="SUPFAM" id="SSF116734">
    <property type="entry name" value="DNA methylase specificity domain"/>
    <property type="match status" value="1"/>
</dbReference>
<dbReference type="EC" id="2.1.1.72" evidence="2"/>
<proteinExistence type="inferred from homology"/>
<feature type="domain" description="DNA methylase adenine-specific" evidence="10">
    <location>
        <begin position="124"/>
        <end position="393"/>
    </location>
</feature>
<feature type="coiled-coil region" evidence="9">
    <location>
        <begin position="549"/>
        <end position="576"/>
    </location>
</feature>
<sequence>MDERSNNEELLSALLRYLEVLRSSGSRPESIALGAVVCLIALRKDSNQDRIMMASTREINSFLRGIVGEFEEDFFGSYRSLNNVYHIPFEHPALHRFLYEASTLYIELDIEILELLDAVYSIPDGKSGTFVTPSSVAKLMADLVEVSPGETLFDPCMGSGGFLNAVQQTGLSDFQFWGGDKNAFNLVVVRLKTLLSNQYYHEIRGSSFAFASDLPQFDVVLSNPPVRKLNRDQARYMYSDALRGIAYQDMSANFIELGLQHLKLEGRAAYLVPMGLLFQTGDAEQARKSWVQSGMLKLVISLPANLLPHTGLRCAILFFKNSGRQELVRFVKADGCFENGHRRQNRLSYENIKTILRMSLSDYLEEGVIDTAYSAIADNQYCLIPSEYIPAKKSNIGHLSEEWSKIGNIADVFQGTSLSQVEEGDQPVIRGKDLRTSQIDLDDLAKKDLAGFSKPIRYAKRGDILLQRIGANPAAYLVGDREQGCAVEDTVFIIRSSSLAMGTMDFICQFLNSDQVASRISNARSYSVIPTQTLKSIRALEVPIPDPKIIDLVREMNALEASLKNEYEKAREYKKALFDGYDPRDISSRFEDARFTANALEAALKQKDDIKYRVRTQYPFPLAYAYRNIYLEHEYAGIYDRQMKYGEQLLSFLSAVGIALSVKYGGIENNSEKVELLKEFQSYVRRGVSPGDFQTILQKACKLLSSVEVPIAQSFSQVWYKPGGKKESVFAKNARENLVSKLNDYKHHRGPSNRHERKMGGEEQSKTLDELLMHIEFISDCELIRIDKIDKQWRGDELMYSASMLKGDHPAFEKIQFSSEQNLSIDKLYIQHKSDFICLYPMVSLAYNPNTRKEEIFSIDKESGHGFMLKSFESGTSVESKEVRSDFIYWVEKLLTSADELEPC</sequence>
<evidence type="ECO:0000256" key="1">
    <source>
        <dbReference type="ARBA" id="ARBA00006594"/>
    </source>
</evidence>
<reference evidence="11 12" key="1">
    <citation type="submission" date="2021-03" db="EMBL/GenBank/DDBJ databases">
        <title>Novel species identification of genus Shewanella.</title>
        <authorList>
            <person name="Liu G."/>
            <person name="Zhang Q."/>
        </authorList>
    </citation>
    <scope>NUCLEOTIDE SEQUENCE [LARGE SCALE GENOMIC DNA]</scope>
    <source>
        <strain evidence="11 12">FJAT-52962</strain>
    </source>
</reference>
<evidence type="ECO:0000256" key="7">
    <source>
        <dbReference type="ARBA" id="ARBA00023125"/>
    </source>
</evidence>
<name>A0ABX7QW18_9GAMM</name>
<evidence type="ECO:0000256" key="4">
    <source>
        <dbReference type="ARBA" id="ARBA00022679"/>
    </source>
</evidence>
<dbReference type="Gene3D" id="3.90.220.20">
    <property type="entry name" value="DNA methylase specificity domains"/>
    <property type="match status" value="1"/>
</dbReference>
<comment type="catalytic activity">
    <reaction evidence="8">
        <text>a 2'-deoxyadenosine in DNA + S-adenosyl-L-methionine = an N(6)-methyl-2'-deoxyadenosine in DNA + S-adenosyl-L-homocysteine + H(+)</text>
        <dbReference type="Rhea" id="RHEA:15197"/>
        <dbReference type="Rhea" id="RHEA-COMP:12418"/>
        <dbReference type="Rhea" id="RHEA-COMP:12419"/>
        <dbReference type="ChEBI" id="CHEBI:15378"/>
        <dbReference type="ChEBI" id="CHEBI:57856"/>
        <dbReference type="ChEBI" id="CHEBI:59789"/>
        <dbReference type="ChEBI" id="CHEBI:90615"/>
        <dbReference type="ChEBI" id="CHEBI:90616"/>
        <dbReference type="EC" id="2.1.1.72"/>
    </reaction>
</comment>
<dbReference type="InterPro" id="IPR044946">
    <property type="entry name" value="Restrct_endonuc_typeI_TRD_sf"/>
</dbReference>
<keyword evidence="12" id="KW-1185">Reference proteome</keyword>
<evidence type="ECO:0000259" key="10">
    <source>
        <dbReference type="Pfam" id="PF02384"/>
    </source>
</evidence>
<keyword evidence="6" id="KW-0680">Restriction system</keyword>
<evidence type="ECO:0000256" key="9">
    <source>
        <dbReference type="SAM" id="Coils"/>
    </source>
</evidence>
<dbReference type="GO" id="GO:0008168">
    <property type="term" value="F:methyltransferase activity"/>
    <property type="evidence" value="ECO:0007669"/>
    <property type="project" value="UniProtKB-KW"/>
</dbReference>
<dbReference type="PANTHER" id="PTHR42933">
    <property type="entry name" value="SLR6095 PROTEIN"/>
    <property type="match status" value="1"/>
</dbReference>
<evidence type="ECO:0000256" key="6">
    <source>
        <dbReference type="ARBA" id="ARBA00022747"/>
    </source>
</evidence>
<dbReference type="Pfam" id="PF02384">
    <property type="entry name" value="N6_Mtase"/>
    <property type="match status" value="1"/>
</dbReference>
<protein>
    <recommendedName>
        <fullName evidence="2">site-specific DNA-methyltransferase (adenine-specific)</fullName>
        <ecNumber evidence="2">2.1.1.72</ecNumber>
    </recommendedName>
</protein>
<evidence type="ECO:0000256" key="5">
    <source>
        <dbReference type="ARBA" id="ARBA00022691"/>
    </source>
</evidence>
<keyword evidence="9" id="KW-0175">Coiled coil</keyword>
<dbReference type="InterPro" id="IPR003356">
    <property type="entry name" value="DNA_methylase_A-5"/>
</dbReference>
<keyword evidence="4" id="KW-0808">Transferase</keyword>
<dbReference type="Gene3D" id="3.40.50.150">
    <property type="entry name" value="Vaccinia Virus protein VP39"/>
    <property type="match status" value="1"/>
</dbReference>
<dbReference type="RefSeq" id="WP_207379172.1">
    <property type="nucleotide sequence ID" value="NZ_CP071502.1"/>
</dbReference>
<keyword evidence="5" id="KW-0949">S-adenosyl-L-methionine</keyword>
<dbReference type="InterPro" id="IPR051537">
    <property type="entry name" value="DNA_Adenine_Mtase"/>
</dbReference>
<dbReference type="SUPFAM" id="SSF53335">
    <property type="entry name" value="S-adenosyl-L-methionine-dependent methyltransferases"/>
    <property type="match status" value="1"/>
</dbReference>